<feature type="domain" description="Leucine-rich repeat-containing N-terminal plant-type" evidence="5">
    <location>
        <begin position="30"/>
        <end position="69"/>
    </location>
</feature>
<dbReference type="InterPro" id="IPR013210">
    <property type="entry name" value="LRR_N_plant-typ"/>
</dbReference>
<reference evidence="6" key="2">
    <citation type="journal article" date="2023" name="Plants (Basel)">
        <title>Annotation of the Turnera subulata (Passifloraceae) Draft Genome Reveals the S-Locus Evolved after the Divergence of Turneroideae from Passifloroideae in a Stepwise Manner.</title>
        <authorList>
            <person name="Henning P.M."/>
            <person name="Roalson E.H."/>
            <person name="Mir W."/>
            <person name="McCubbin A.G."/>
            <person name="Shore J.S."/>
        </authorList>
    </citation>
    <scope>NUCLEOTIDE SEQUENCE</scope>
    <source>
        <strain evidence="6">F60SS</strain>
    </source>
</reference>
<protein>
    <recommendedName>
        <fullName evidence="5">Leucine-rich repeat-containing N-terminal plant-type domain-containing protein</fullName>
    </recommendedName>
</protein>
<keyword evidence="1" id="KW-0433">Leucine-rich repeat</keyword>
<name>A0A9Q0FUP5_9ROSI</name>
<dbReference type="FunFam" id="3.80.10.10:FF:000383">
    <property type="entry name" value="Leucine-rich repeat receptor protein kinase EMS1"/>
    <property type="match status" value="1"/>
</dbReference>
<evidence type="ECO:0000313" key="7">
    <source>
        <dbReference type="Proteomes" id="UP001141552"/>
    </source>
</evidence>
<dbReference type="PANTHER" id="PTHR48060:SF21">
    <property type="entry name" value="L DOMAIN-LIKE PROTEIN"/>
    <property type="match status" value="1"/>
</dbReference>
<evidence type="ECO:0000256" key="2">
    <source>
        <dbReference type="ARBA" id="ARBA00022729"/>
    </source>
</evidence>
<sequence>MANSKQFQPFLLVVLAFSGFIPCLCCPQFQREALLQFKSLIFPKYDSSDLNSWNSSSSDCCQWKRVTCSGTNVAPKQVIGLSLNFVGASYFPSDALSPLFLLRSLVNIPGVGLANLTALVKLDMSANKFNGSLPGDLFSLSKLEFLDLTDNMIKGHVDRSLGSLRSLKEFYLDNNFVKGEIPAEIGNITDLQIFSLRGNVFSGRIPSSLFYYLKRLEILDLGDN</sequence>
<dbReference type="InterPro" id="IPR032675">
    <property type="entry name" value="LRR_dom_sf"/>
</dbReference>
<dbReference type="SUPFAM" id="SSF52058">
    <property type="entry name" value="L domain-like"/>
    <property type="match status" value="1"/>
</dbReference>
<reference evidence="6" key="1">
    <citation type="submission" date="2022-02" db="EMBL/GenBank/DDBJ databases">
        <authorList>
            <person name="Henning P.M."/>
            <person name="McCubbin A.G."/>
            <person name="Shore J.S."/>
        </authorList>
    </citation>
    <scope>NUCLEOTIDE SEQUENCE</scope>
    <source>
        <strain evidence="6">F60SS</strain>
        <tissue evidence="6">Leaves</tissue>
    </source>
</reference>
<evidence type="ECO:0000256" key="1">
    <source>
        <dbReference type="ARBA" id="ARBA00022614"/>
    </source>
</evidence>
<dbReference type="Pfam" id="PF08263">
    <property type="entry name" value="LRRNT_2"/>
    <property type="match status" value="1"/>
</dbReference>
<keyword evidence="7" id="KW-1185">Reference proteome</keyword>
<evidence type="ECO:0000256" key="3">
    <source>
        <dbReference type="ARBA" id="ARBA00022737"/>
    </source>
</evidence>
<evidence type="ECO:0000256" key="4">
    <source>
        <dbReference type="SAM" id="SignalP"/>
    </source>
</evidence>
<keyword evidence="3" id="KW-0677">Repeat</keyword>
<dbReference type="Gene3D" id="3.80.10.10">
    <property type="entry name" value="Ribonuclease Inhibitor"/>
    <property type="match status" value="2"/>
</dbReference>
<dbReference type="InterPro" id="IPR001611">
    <property type="entry name" value="Leu-rich_rpt"/>
</dbReference>
<keyword evidence="2 4" id="KW-0732">Signal</keyword>
<gene>
    <name evidence="6" type="ORF">Tsubulata_042652</name>
</gene>
<accession>A0A9Q0FUP5</accession>
<dbReference type="InterPro" id="IPR053211">
    <property type="entry name" value="DNA_repair-toleration"/>
</dbReference>
<dbReference type="AlphaFoldDB" id="A0A9Q0FUP5"/>
<dbReference type="Pfam" id="PF00560">
    <property type="entry name" value="LRR_1"/>
    <property type="match status" value="2"/>
</dbReference>
<organism evidence="6 7">
    <name type="scientific">Turnera subulata</name>
    <dbReference type="NCBI Taxonomy" id="218843"/>
    <lineage>
        <taxon>Eukaryota</taxon>
        <taxon>Viridiplantae</taxon>
        <taxon>Streptophyta</taxon>
        <taxon>Embryophyta</taxon>
        <taxon>Tracheophyta</taxon>
        <taxon>Spermatophyta</taxon>
        <taxon>Magnoliopsida</taxon>
        <taxon>eudicotyledons</taxon>
        <taxon>Gunneridae</taxon>
        <taxon>Pentapetalae</taxon>
        <taxon>rosids</taxon>
        <taxon>fabids</taxon>
        <taxon>Malpighiales</taxon>
        <taxon>Passifloraceae</taxon>
        <taxon>Turnera</taxon>
    </lineage>
</organism>
<dbReference type="PANTHER" id="PTHR48060">
    <property type="entry name" value="DNA DAMAGE-REPAIR/TOLERATION PROTEIN DRT100"/>
    <property type="match status" value="1"/>
</dbReference>
<comment type="caution">
    <text evidence="6">The sequence shown here is derived from an EMBL/GenBank/DDBJ whole genome shotgun (WGS) entry which is preliminary data.</text>
</comment>
<evidence type="ECO:0000259" key="5">
    <source>
        <dbReference type="Pfam" id="PF08263"/>
    </source>
</evidence>
<evidence type="ECO:0000313" key="6">
    <source>
        <dbReference type="EMBL" id="KAJ4838219.1"/>
    </source>
</evidence>
<dbReference type="OrthoDB" id="1742253at2759"/>
<dbReference type="EMBL" id="JAKUCV010003613">
    <property type="protein sequence ID" value="KAJ4838219.1"/>
    <property type="molecule type" value="Genomic_DNA"/>
</dbReference>
<dbReference type="Proteomes" id="UP001141552">
    <property type="component" value="Unassembled WGS sequence"/>
</dbReference>
<feature type="chain" id="PRO_5040202839" description="Leucine-rich repeat-containing N-terminal plant-type domain-containing protein" evidence="4">
    <location>
        <begin position="26"/>
        <end position="224"/>
    </location>
</feature>
<proteinExistence type="predicted"/>
<feature type="signal peptide" evidence="4">
    <location>
        <begin position="1"/>
        <end position="25"/>
    </location>
</feature>